<comment type="caution">
    <text evidence="2">The sequence shown here is derived from an EMBL/GenBank/DDBJ whole genome shotgun (WGS) entry which is preliminary data.</text>
</comment>
<dbReference type="EMBL" id="JALNTZ010000006">
    <property type="protein sequence ID" value="KAJ3648484.1"/>
    <property type="molecule type" value="Genomic_DNA"/>
</dbReference>
<feature type="region of interest" description="Disordered" evidence="1">
    <location>
        <begin position="1"/>
        <end position="103"/>
    </location>
</feature>
<evidence type="ECO:0000313" key="2">
    <source>
        <dbReference type="EMBL" id="KAJ3648484.1"/>
    </source>
</evidence>
<reference evidence="2" key="1">
    <citation type="journal article" date="2023" name="G3 (Bethesda)">
        <title>Whole genome assemblies of Zophobas morio and Tenebrio molitor.</title>
        <authorList>
            <person name="Kaur S."/>
            <person name="Stinson S.A."/>
            <person name="diCenzo G.C."/>
        </authorList>
    </citation>
    <scope>NUCLEOTIDE SEQUENCE</scope>
    <source>
        <strain evidence="2">QUZm001</strain>
    </source>
</reference>
<feature type="compositionally biased region" description="Basic and acidic residues" evidence="1">
    <location>
        <begin position="7"/>
        <end position="20"/>
    </location>
</feature>
<organism evidence="2 3">
    <name type="scientific">Zophobas morio</name>
    <dbReference type="NCBI Taxonomy" id="2755281"/>
    <lineage>
        <taxon>Eukaryota</taxon>
        <taxon>Metazoa</taxon>
        <taxon>Ecdysozoa</taxon>
        <taxon>Arthropoda</taxon>
        <taxon>Hexapoda</taxon>
        <taxon>Insecta</taxon>
        <taxon>Pterygota</taxon>
        <taxon>Neoptera</taxon>
        <taxon>Endopterygota</taxon>
        <taxon>Coleoptera</taxon>
        <taxon>Polyphaga</taxon>
        <taxon>Cucujiformia</taxon>
        <taxon>Tenebrionidae</taxon>
        <taxon>Zophobas</taxon>
    </lineage>
</organism>
<feature type="compositionally biased region" description="Acidic residues" evidence="1">
    <location>
        <begin position="86"/>
        <end position="103"/>
    </location>
</feature>
<feature type="compositionally biased region" description="Acidic residues" evidence="1">
    <location>
        <begin position="49"/>
        <end position="66"/>
    </location>
</feature>
<protein>
    <submittedName>
        <fullName evidence="2">Uncharacterized protein</fullName>
    </submittedName>
</protein>
<dbReference type="AlphaFoldDB" id="A0AA38I3Z8"/>
<keyword evidence="3" id="KW-1185">Reference proteome</keyword>
<evidence type="ECO:0000313" key="3">
    <source>
        <dbReference type="Proteomes" id="UP001168821"/>
    </source>
</evidence>
<name>A0AA38I3Z8_9CUCU</name>
<gene>
    <name evidence="2" type="ORF">Zmor_020283</name>
</gene>
<proteinExistence type="predicted"/>
<evidence type="ECO:0000256" key="1">
    <source>
        <dbReference type="SAM" id="MobiDB-lite"/>
    </source>
</evidence>
<accession>A0AA38I3Z8</accession>
<dbReference type="Proteomes" id="UP001168821">
    <property type="component" value="Unassembled WGS sequence"/>
</dbReference>
<feature type="compositionally biased region" description="Basic and acidic residues" evidence="1">
    <location>
        <begin position="39"/>
        <end position="48"/>
    </location>
</feature>
<sequence length="103" mass="12180">MLRLFRPRLDEDVARKETKPTKTSSRNKKVDVGLPFAEQEAKVEKKDEPSEEEELDEDYEEEDNPAEDSVKENGLLEMLRQHRDDGEDEQEYFGYDEDEYSGY</sequence>